<keyword evidence="3" id="KW-1185">Reference proteome</keyword>
<dbReference type="EMBL" id="FNUC01000001">
    <property type="protein sequence ID" value="SED59090.1"/>
    <property type="molecule type" value="Genomic_DNA"/>
</dbReference>
<feature type="compositionally biased region" description="Low complexity" evidence="1">
    <location>
        <begin position="59"/>
        <end position="71"/>
    </location>
</feature>
<organism evidence="2 3">
    <name type="scientific">Jiangella alba</name>
    <dbReference type="NCBI Taxonomy" id="561176"/>
    <lineage>
        <taxon>Bacteria</taxon>
        <taxon>Bacillati</taxon>
        <taxon>Actinomycetota</taxon>
        <taxon>Actinomycetes</taxon>
        <taxon>Jiangellales</taxon>
        <taxon>Jiangellaceae</taxon>
        <taxon>Jiangella</taxon>
    </lineage>
</organism>
<protein>
    <submittedName>
        <fullName evidence="2">Uncharacterized protein</fullName>
    </submittedName>
</protein>
<evidence type="ECO:0000313" key="3">
    <source>
        <dbReference type="Proteomes" id="UP000181980"/>
    </source>
</evidence>
<name>A0A1H5BYG1_9ACTN</name>
<accession>A0A1H5BYG1</accession>
<reference evidence="3" key="1">
    <citation type="submission" date="2016-10" db="EMBL/GenBank/DDBJ databases">
        <authorList>
            <person name="Varghese N."/>
            <person name="Submissions S."/>
        </authorList>
    </citation>
    <scope>NUCLEOTIDE SEQUENCE [LARGE SCALE GENOMIC DNA]</scope>
    <source>
        <strain evidence="3">DSM 45237</strain>
    </source>
</reference>
<feature type="region of interest" description="Disordered" evidence="1">
    <location>
        <begin position="59"/>
        <end position="80"/>
    </location>
</feature>
<dbReference type="STRING" id="561176.SAMN04488561_0050"/>
<dbReference type="AlphaFoldDB" id="A0A1H5BYG1"/>
<dbReference type="RefSeq" id="WP_074946028.1">
    <property type="nucleotide sequence ID" value="NZ_FNUC01000001.1"/>
</dbReference>
<sequence length="80" mass="8658">MFIEPSLHHDPHAERRTSAARYRAVRDLVRARRLRRWADRSARLAARLDRRAGATAGAAGAAGAASAATTRPVTRLISAA</sequence>
<proteinExistence type="predicted"/>
<dbReference type="Proteomes" id="UP000181980">
    <property type="component" value="Unassembled WGS sequence"/>
</dbReference>
<evidence type="ECO:0000256" key="1">
    <source>
        <dbReference type="SAM" id="MobiDB-lite"/>
    </source>
</evidence>
<gene>
    <name evidence="2" type="ORF">SAMN04488561_0050</name>
</gene>
<evidence type="ECO:0000313" key="2">
    <source>
        <dbReference type="EMBL" id="SED59090.1"/>
    </source>
</evidence>